<protein>
    <submittedName>
        <fullName evidence="3">Uncharacterized protein</fullName>
    </submittedName>
</protein>
<feature type="transmembrane region" description="Helical" evidence="2">
    <location>
        <begin position="12"/>
        <end position="32"/>
    </location>
</feature>
<sequence length="528" mass="59570">MYLKLWIPEISALLGTGAMTGALVSLLLVYNGQPIFDWYSVTLNTIVSTLSVTMKALLLFAAAECIGQWKWIMLHQSPRTLIDFERVDQASRGPLGCFNLLWRKETPWLLRLGLFTIILTIAVDPFSQQLLQLDHRTVYNMTMNYGVPEAQIPAAAKYVLGDVYNASQTLSSSKHIYRTQINAAKAQLDFSMQSSILNGLVKPKEETQKSLRFDCPTGNCTWEPFVTLGVCHRCNSLTSKLKKVDGLGEFLKYIWNNEYDWGDIWHGYPDINGTALVLPNGHFMPNEDGCAGKNSWMSCAQSGMPQDVFAMTTYGTGNRSRTNTFQDIDTLIWSMSAIYVDGDEYDRREREAKPKYPEEGGPEEYIAWSRWPNTPVSAVECAAYFCLKTVQDEVRDNIIFENATELDEVIREFPGQYEGHVKDDAEVVDTLEMMVDNKNYTLVQDALVLVGGTDKWGRTFRGETPFRSYAAINVFLRETLTATWTDEFAALATVRNRIPGITELYNGQSPAGGEFRGPSNQHDQRAEK</sequence>
<keyword evidence="2" id="KW-0812">Transmembrane</keyword>
<keyword evidence="2" id="KW-0472">Membrane</keyword>
<dbReference type="Pfam" id="PF11374">
    <property type="entry name" value="DUF3176"/>
    <property type="match status" value="1"/>
</dbReference>
<keyword evidence="2" id="KW-1133">Transmembrane helix</keyword>
<gene>
    <name evidence="3" type="ORF">S7711_09930</name>
</gene>
<evidence type="ECO:0000313" key="4">
    <source>
        <dbReference type="Proteomes" id="UP000028045"/>
    </source>
</evidence>
<dbReference type="PANTHER" id="PTHR35394:SF5">
    <property type="entry name" value="DUF3176 DOMAIN-CONTAINING PROTEIN"/>
    <property type="match status" value="1"/>
</dbReference>
<feature type="region of interest" description="Disordered" evidence="1">
    <location>
        <begin position="505"/>
        <end position="528"/>
    </location>
</feature>
<dbReference type="EMBL" id="KL648295">
    <property type="protein sequence ID" value="KEY71437.1"/>
    <property type="molecule type" value="Genomic_DNA"/>
</dbReference>
<dbReference type="InterPro" id="IPR021514">
    <property type="entry name" value="DUF3176"/>
</dbReference>
<evidence type="ECO:0000256" key="1">
    <source>
        <dbReference type="SAM" id="MobiDB-lite"/>
    </source>
</evidence>
<accession>A0A084B1K8</accession>
<dbReference type="AlphaFoldDB" id="A0A084B1K8"/>
<dbReference type="Proteomes" id="UP000028045">
    <property type="component" value="Unassembled WGS sequence"/>
</dbReference>
<reference evidence="3 4" key="1">
    <citation type="journal article" date="2014" name="BMC Genomics">
        <title>Comparative genome sequencing reveals chemotype-specific gene clusters in the toxigenic black mold Stachybotrys.</title>
        <authorList>
            <person name="Semeiks J."/>
            <person name="Borek D."/>
            <person name="Otwinowski Z."/>
            <person name="Grishin N.V."/>
        </authorList>
    </citation>
    <scope>NUCLEOTIDE SEQUENCE [LARGE SCALE GENOMIC DNA]</scope>
    <source>
        <strain evidence="4">CBS 109288 / IBT 7711</strain>
    </source>
</reference>
<proteinExistence type="predicted"/>
<organism evidence="3 4">
    <name type="scientific">Stachybotrys chartarum (strain CBS 109288 / IBT 7711)</name>
    <name type="common">Toxic black mold</name>
    <name type="synonym">Stilbospora chartarum</name>
    <dbReference type="NCBI Taxonomy" id="1280523"/>
    <lineage>
        <taxon>Eukaryota</taxon>
        <taxon>Fungi</taxon>
        <taxon>Dikarya</taxon>
        <taxon>Ascomycota</taxon>
        <taxon>Pezizomycotina</taxon>
        <taxon>Sordariomycetes</taxon>
        <taxon>Hypocreomycetidae</taxon>
        <taxon>Hypocreales</taxon>
        <taxon>Stachybotryaceae</taxon>
        <taxon>Stachybotrys</taxon>
    </lineage>
</organism>
<keyword evidence="4" id="KW-1185">Reference proteome</keyword>
<dbReference type="PANTHER" id="PTHR35394">
    <property type="entry name" value="DUF3176 DOMAIN-CONTAINING PROTEIN"/>
    <property type="match status" value="1"/>
</dbReference>
<name>A0A084B1K8_STACB</name>
<dbReference type="OrthoDB" id="5376804at2759"/>
<evidence type="ECO:0000256" key="2">
    <source>
        <dbReference type="SAM" id="Phobius"/>
    </source>
</evidence>
<feature type="transmembrane region" description="Helical" evidence="2">
    <location>
        <begin position="38"/>
        <end position="63"/>
    </location>
</feature>
<evidence type="ECO:0000313" key="3">
    <source>
        <dbReference type="EMBL" id="KEY71437.1"/>
    </source>
</evidence>
<dbReference type="HOGENOM" id="CLU_515980_0_0_1"/>